<accession>A0A381SRJ8</accession>
<dbReference type="EMBL" id="UINC01003472">
    <property type="protein sequence ID" value="SVA06616.1"/>
    <property type="molecule type" value="Genomic_DNA"/>
</dbReference>
<feature type="transmembrane region" description="Helical" evidence="1">
    <location>
        <begin position="64"/>
        <end position="83"/>
    </location>
</feature>
<feature type="transmembrane region" description="Helical" evidence="1">
    <location>
        <begin position="41"/>
        <end position="58"/>
    </location>
</feature>
<protein>
    <submittedName>
        <fullName evidence="2">Uncharacterized protein</fullName>
    </submittedName>
</protein>
<keyword evidence="1" id="KW-1133">Transmembrane helix</keyword>
<name>A0A381SRJ8_9ZZZZ</name>
<keyword evidence="1" id="KW-0472">Membrane</keyword>
<organism evidence="2">
    <name type="scientific">marine metagenome</name>
    <dbReference type="NCBI Taxonomy" id="408172"/>
    <lineage>
        <taxon>unclassified sequences</taxon>
        <taxon>metagenomes</taxon>
        <taxon>ecological metagenomes</taxon>
    </lineage>
</organism>
<sequence length="167" mass="17892">MDSEVPAEDEEVRDSLPADLDVAAAMGDYVFPDNSRRRIPGFVYLCLGIATLVLAVVADGSPLVNGGFLVGGAALVVLGAYHLQAGWHVAYDEREALVGATRAVGFPIGHASAQMAWRGLRSRPTWRILLYSNESPPDRRGLVLVDAVDGSIVAQFVEDNPEDWSTG</sequence>
<evidence type="ECO:0000256" key="1">
    <source>
        <dbReference type="SAM" id="Phobius"/>
    </source>
</evidence>
<evidence type="ECO:0000313" key="2">
    <source>
        <dbReference type="EMBL" id="SVA06616.1"/>
    </source>
</evidence>
<dbReference type="AlphaFoldDB" id="A0A381SRJ8"/>
<keyword evidence="1" id="KW-0812">Transmembrane</keyword>
<reference evidence="2" key="1">
    <citation type="submission" date="2018-05" db="EMBL/GenBank/DDBJ databases">
        <authorList>
            <person name="Lanie J.A."/>
            <person name="Ng W.-L."/>
            <person name="Kazmierczak K.M."/>
            <person name="Andrzejewski T.M."/>
            <person name="Davidsen T.M."/>
            <person name="Wayne K.J."/>
            <person name="Tettelin H."/>
            <person name="Glass J.I."/>
            <person name="Rusch D."/>
            <person name="Podicherti R."/>
            <person name="Tsui H.-C.T."/>
            <person name="Winkler M.E."/>
        </authorList>
    </citation>
    <scope>NUCLEOTIDE SEQUENCE</scope>
</reference>
<proteinExistence type="predicted"/>
<gene>
    <name evidence="2" type="ORF">METZ01_LOCUS59470</name>
</gene>